<keyword evidence="3" id="KW-1185">Reference proteome</keyword>
<dbReference type="InterPro" id="IPR013320">
    <property type="entry name" value="ConA-like_dom_sf"/>
</dbReference>
<dbReference type="SUPFAM" id="SSF49899">
    <property type="entry name" value="Concanavalin A-like lectins/glucanases"/>
    <property type="match status" value="1"/>
</dbReference>
<feature type="domain" description="MAM" evidence="1">
    <location>
        <begin position="384"/>
        <end position="541"/>
    </location>
</feature>
<dbReference type="Pfam" id="PF01764">
    <property type="entry name" value="Lipase_3"/>
    <property type="match status" value="1"/>
</dbReference>
<sequence length="541" mass="61305">MTVQVCAIEICASQRSCLSCTSKNTFIPFQDVACQWCPLDRKCHTFGYDGNPCLADMDIKESSLCENSSNNSPDFDESKALMFIKLSAVAYAEPEYLKKCIKHILPNGDFEIVEAIGRKCERWFDYKECFAYTAISHGKKTILVGYRGTADFIQLADEGLVEQIMCHLSTGTASAYRQYRGQVNTYFSFAFERLYDPCIRESVKKLADKYHDYDVVITGHSLGGALASLTAYKLVTEGVVAKDRMLLYTFGMPRVGDKRYAFDHDKAVPNSWRIIHWHDIVPSMPQKSCGYYHHKTAVLYPENMTPVGSGYTICSDNEDLTCNELKGWSISQHLSYFGIDVGGYCQTNLKYKRETNEPKFPEDYCEVISLKDAGNIEIITVGSSVCDFERNFCGWTRANGSTLNFKRMKGPVDRSGVIGPAYDRNKSVLGYYILADASYNEGQITKLRSPNFLSGSYCFEFYYYVDDDSGIFKLKMYTTETKSKTIVSKFVSRGRDWRHFHANVRADALEKGEFYFEFEAQIGSSNIALDDISIRKGLCQS</sequence>
<reference evidence="2" key="1">
    <citation type="journal article" date="2019" name="bioRxiv">
        <title>The Genome of the Zebra Mussel, Dreissena polymorpha: A Resource for Invasive Species Research.</title>
        <authorList>
            <person name="McCartney M.A."/>
            <person name="Auch B."/>
            <person name="Kono T."/>
            <person name="Mallez S."/>
            <person name="Zhang Y."/>
            <person name="Obille A."/>
            <person name="Becker A."/>
            <person name="Abrahante J.E."/>
            <person name="Garbe J."/>
            <person name="Badalamenti J.P."/>
            <person name="Herman A."/>
            <person name="Mangelson H."/>
            <person name="Liachko I."/>
            <person name="Sullivan S."/>
            <person name="Sone E.D."/>
            <person name="Koren S."/>
            <person name="Silverstein K.A.T."/>
            <person name="Beckman K.B."/>
            <person name="Gohl D.M."/>
        </authorList>
    </citation>
    <scope>NUCLEOTIDE SEQUENCE</scope>
    <source>
        <strain evidence="2">Duluth1</strain>
        <tissue evidence="2">Whole animal</tissue>
    </source>
</reference>
<dbReference type="GO" id="GO:0016020">
    <property type="term" value="C:membrane"/>
    <property type="evidence" value="ECO:0007669"/>
    <property type="project" value="InterPro"/>
</dbReference>
<dbReference type="Pfam" id="PF00629">
    <property type="entry name" value="MAM"/>
    <property type="match status" value="1"/>
</dbReference>
<name>A0A9D4FMY3_DREPO</name>
<dbReference type="PANTHER" id="PTHR45908">
    <property type="entry name" value="PROTEIN CBG11750-RELATED"/>
    <property type="match status" value="1"/>
</dbReference>
<evidence type="ECO:0000313" key="3">
    <source>
        <dbReference type="Proteomes" id="UP000828390"/>
    </source>
</evidence>
<dbReference type="PROSITE" id="PS50060">
    <property type="entry name" value="MAM_2"/>
    <property type="match status" value="1"/>
</dbReference>
<reference evidence="2" key="2">
    <citation type="submission" date="2020-11" db="EMBL/GenBank/DDBJ databases">
        <authorList>
            <person name="McCartney M.A."/>
            <person name="Auch B."/>
            <person name="Kono T."/>
            <person name="Mallez S."/>
            <person name="Becker A."/>
            <person name="Gohl D.M."/>
            <person name="Silverstein K.A.T."/>
            <person name="Koren S."/>
            <person name="Bechman K.B."/>
            <person name="Herman A."/>
            <person name="Abrahante J.E."/>
            <person name="Garbe J."/>
        </authorList>
    </citation>
    <scope>NUCLEOTIDE SEQUENCE</scope>
    <source>
        <strain evidence="2">Duluth1</strain>
        <tissue evidence="2">Whole animal</tissue>
    </source>
</reference>
<proteinExistence type="predicted"/>
<organism evidence="2 3">
    <name type="scientific">Dreissena polymorpha</name>
    <name type="common">Zebra mussel</name>
    <name type="synonym">Mytilus polymorpha</name>
    <dbReference type="NCBI Taxonomy" id="45954"/>
    <lineage>
        <taxon>Eukaryota</taxon>
        <taxon>Metazoa</taxon>
        <taxon>Spiralia</taxon>
        <taxon>Lophotrochozoa</taxon>
        <taxon>Mollusca</taxon>
        <taxon>Bivalvia</taxon>
        <taxon>Autobranchia</taxon>
        <taxon>Heteroconchia</taxon>
        <taxon>Euheterodonta</taxon>
        <taxon>Imparidentia</taxon>
        <taxon>Neoheterodontei</taxon>
        <taxon>Myida</taxon>
        <taxon>Dreissenoidea</taxon>
        <taxon>Dreissenidae</taxon>
        <taxon>Dreissena</taxon>
    </lineage>
</organism>
<dbReference type="InterPro" id="IPR002921">
    <property type="entry name" value="Fungal_lipase-type"/>
</dbReference>
<dbReference type="EMBL" id="JAIWYP010000007">
    <property type="protein sequence ID" value="KAH3799691.1"/>
    <property type="molecule type" value="Genomic_DNA"/>
</dbReference>
<dbReference type="Gene3D" id="3.40.50.1820">
    <property type="entry name" value="alpha/beta hydrolase"/>
    <property type="match status" value="1"/>
</dbReference>
<dbReference type="Proteomes" id="UP000828390">
    <property type="component" value="Unassembled WGS sequence"/>
</dbReference>
<dbReference type="AlphaFoldDB" id="A0A9D4FMY3"/>
<dbReference type="GO" id="GO:0006629">
    <property type="term" value="P:lipid metabolic process"/>
    <property type="evidence" value="ECO:0007669"/>
    <property type="project" value="InterPro"/>
</dbReference>
<dbReference type="Gene3D" id="2.60.120.200">
    <property type="match status" value="1"/>
</dbReference>
<protein>
    <recommendedName>
        <fullName evidence="1">MAM domain-containing protein</fullName>
    </recommendedName>
</protein>
<dbReference type="InterPro" id="IPR029058">
    <property type="entry name" value="AB_hydrolase_fold"/>
</dbReference>
<dbReference type="InterPro" id="IPR000998">
    <property type="entry name" value="MAM_dom"/>
</dbReference>
<dbReference type="CDD" id="cd00519">
    <property type="entry name" value="Lipase_3"/>
    <property type="match status" value="1"/>
</dbReference>
<gene>
    <name evidence="2" type="ORF">DPMN_153303</name>
</gene>
<evidence type="ECO:0000259" key="1">
    <source>
        <dbReference type="PROSITE" id="PS50060"/>
    </source>
</evidence>
<comment type="caution">
    <text evidence="2">The sequence shown here is derived from an EMBL/GenBank/DDBJ whole genome shotgun (WGS) entry which is preliminary data.</text>
</comment>
<dbReference type="CDD" id="cd06263">
    <property type="entry name" value="MAM"/>
    <property type="match status" value="1"/>
</dbReference>
<evidence type="ECO:0000313" key="2">
    <source>
        <dbReference type="EMBL" id="KAH3799691.1"/>
    </source>
</evidence>
<dbReference type="SUPFAM" id="SSF53474">
    <property type="entry name" value="alpha/beta-Hydrolases"/>
    <property type="match status" value="1"/>
</dbReference>
<accession>A0A9D4FMY3</accession>
<dbReference type="SMART" id="SM00137">
    <property type="entry name" value="MAM"/>
    <property type="match status" value="1"/>
</dbReference>